<protein>
    <submittedName>
        <fullName evidence="2">Uncharacterized protein</fullName>
    </submittedName>
</protein>
<organism evidence="2 3">
    <name type="scientific">Mucuna pruriens</name>
    <name type="common">Velvet bean</name>
    <name type="synonym">Dolichos pruriens</name>
    <dbReference type="NCBI Taxonomy" id="157652"/>
    <lineage>
        <taxon>Eukaryota</taxon>
        <taxon>Viridiplantae</taxon>
        <taxon>Streptophyta</taxon>
        <taxon>Embryophyta</taxon>
        <taxon>Tracheophyta</taxon>
        <taxon>Spermatophyta</taxon>
        <taxon>Magnoliopsida</taxon>
        <taxon>eudicotyledons</taxon>
        <taxon>Gunneridae</taxon>
        <taxon>Pentapetalae</taxon>
        <taxon>rosids</taxon>
        <taxon>fabids</taxon>
        <taxon>Fabales</taxon>
        <taxon>Fabaceae</taxon>
        <taxon>Papilionoideae</taxon>
        <taxon>50 kb inversion clade</taxon>
        <taxon>NPAAA clade</taxon>
        <taxon>indigoferoid/millettioid clade</taxon>
        <taxon>Phaseoleae</taxon>
        <taxon>Mucuna</taxon>
    </lineage>
</organism>
<keyword evidence="3" id="KW-1185">Reference proteome</keyword>
<dbReference type="Proteomes" id="UP000257109">
    <property type="component" value="Unassembled WGS sequence"/>
</dbReference>
<name>A0A371FXS8_MUCPR</name>
<proteinExistence type="predicted"/>
<gene>
    <name evidence="2" type="ORF">CR513_35979</name>
</gene>
<dbReference type="AlphaFoldDB" id="A0A371FXS8"/>
<evidence type="ECO:0000313" key="2">
    <source>
        <dbReference type="EMBL" id="RDX83134.1"/>
    </source>
</evidence>
<feature type="region of interest" description="Disordered" evidence="1">
    <location>
        <begin position="1"/>
        <end position="24"/>
    </location>
</feature>
<feature type="compositionally biased region" description="Basic and acidic residues" evidence="1">
    <location>
        <begin position="1"/>
        <end position="12"/>
    </location>
</feature>
<feature type="non-terminal residue" evidence="2">
    <location>
        <position position="1"/>
    </location>
</feature>
<evidence type="ECO:0000313" key="3">
    <source>
        <dbReference type="Proteomes" id="UP000257109"/>
    </source>
</evidence>
<comment type="caution">
    <text evidence="2">The sequence shown here is derived from an EMBL/GenBank/DDBJ whole genome shotgun (WGS) entry which is preliminary data.</text>
</comment>
<dbReference type="EMBL" id="QJKJ01007447">
    <property type="protein sequence ID" value="RDX83134.1"/>
    <property type="molecule type" value="Genomic_DNA"/>
</dbReference>
<accession>A0A371FXS8</accession>
<evidence type="ECO:0000256" key="1">
    <source>
        <dbReference type="SAM" id="MobiDB-lite"/>
    </source>
</evidence>
<reference evidence="2" key="1">
    <citation type="submission" date="2018-05" db="EMBL/GenBank/DDBJ databases">
        <title>Draft genome of Mucuna pruriens seed.</title>
        <authorList>
            <person name="Nnadi N.E."/>
            <person name="Vos R."/>
            <person name="Hasami M.H."/>
            <person name="Devisetty U.K."/>
            <person name="Aguiy J.C."/>
        </authorList>
    </citation>
    <scope>NUCLEOTIDE SEQUENCE [LARGE SCALE GENOMIC DNA]</scope>
    <source>
        <strain evidence="2">JCA_2017</strain>
    </source>
</reference>
<sequence length="107" mass="12504">MEDNHFGQDRIKGLMQPNNSDPHRTLIRGKQQHAIPVEYDRHHRRPQDTDRIVSQYCEPITAGWIKQPSFSNHSKSERKCQCSHLEKWKRITSTCTAAVAEINRGRL</sequence>